<reference evidence="1 2" key="1">
    <citation type="submission" date="2020-08" db="EMBL/GenBank/DDBJ databases">
        <authorList>
            <person name="Koutsovoulos G."/>
            <person name="Danchin GJ E."/>
        </authorList>
    </citation>
    <scope>NUCLEOTIDE SEQUENCE [LARGE SCALE GENOMIC DNA]</scope>
</reference>
<proteinExistence type="predicted"/>
<protein>
    <submittedName>
        <fullName evidence="1">Uncharacterized protein</fullName>
    </submittedName>
</protein>
<evidence type="ECO:0000313" key="1">
    <source>
        <dbReference type="EMBL" id="CAD2181197.1"/>
    </source>
</evidence>
<name>A0A6V7W1Y4_MELEN</name>
<dbReference type="EMBL" id="CAJEWN010000393">
    <property type="protein sequence ID" value="CAD2181197.1"/>
    <property type="molecule type" value="Genomic_DNA"/>
</dbReference>
<organism evidence="1 2">
    <name type="scientific">Meloidogyne enterolobii</name>
    <name type="common">Root-knot nematode worm</name>
    <name type="synonym">Meloidogyne mayaguensis</name>
    <dbReference type="NCBI Taxonomy" id="390850"/>
    <lineage>
        <taxon>Eukaryota</taxon>
        <taxon>Metazoa</taxon>
        <taxon>Ecdysozoa</taxon>
        <taxon>Nematoda</taxon>
        <taxon>Chromadorea</taxon>
        <taxon>Rhabditida</taxon>
        <taxon>Tylenchina</taxon>
        <taxon>Tylenchomorpha</taxon>
        <taxon>Tylenchoidea</taxon>
        <taxon>Meloidogynidae</taxon>
        <taxon>Meloidogyninae</taxon>
        <taxon>Meloidogyne</taxon>
    </lineage>
</organism>
<dbReference type="AlphaFoldDB" id="A0A6V7W1Y4"/>
<sequence>MSHLQLRHFGGVTTLKAPKILIFSAAGEDFLKFGRPRSQISSFSFENFGFWSRQNPKTKFEHLVDDYRFRLSGQGDNGLNGLIRALRNAHIGLFDRMADERHSSIKILRKIE</sequence>
<comment type="caution">
    <text evidence="1">The sequence shown here is derived from an EMBL/GenBank/DDBJ whole genome shotgun (WGS) entry which is preliminary data.</text>
</comment>
<evidence type="ECO:0000313" key="2">
    <source>
        <dbReference type="Proteomes" id="UP000580250"/>
    </source>
</evidence>
<dbReference type="Proteomes" id="UP000580250">
    <property type="component" value="Unassembled WGS sequence"/>
</dbReference>
<gene>
    <name evidence="1" type="ORF">MENT_LOCUS33327</name>
</gene>
<accession>A0A6V7W1Y4</accession>
<dbReference type="OrthoDB" id="5858365at2759"/>